<gene>
    <name evidence="1" type="ORF">MNBD_BACTEROID05-346</name>
</gene>
<keyword evidence="1" id="KW-0418">Kinase</keyword>
<dbReference type="InterPro" id="IPR036890">
    <property type="entry name" value="HATPase_C_sf"/>
</dbReference>
<dbReference type="Pfam" id="PF13589">
    <property type="entry name" value="HATPase_c_3"/>
    <property type="match status" value="1"/>
</dbReference>
<protein>
    <submittedName>
        <fullName evidence="1">Putative two-component system sensor histidine kinase, putative heat shock protein</fullName>
    </submittedName>
</protein>
<sequence>MGRREIEMKKTLIDELPFEIDARIPLQLGRESISSSMVALSELVKNSYDADATKVTLDFLNLGTNKAALVISDNGIGMNQDSFKKNWLRIGTTNKTRNIRSRKFKRVLTGAKGLGRLGVDRLSKDLILHTKTKAAKTAYELTVHWNKYEKEGISLSDVKHSFYECEIPINDDFGIAFNKKSDEGTRLILDGLKDNWDRSSLLQVRQQLSFLVSPFSDAGDFEIEIKSGFEDVDGIVNSESVLEAAIWKIKAKLQKNGKVTIKYEDCVRKKLYSLNSIPWHEFMSIGDEEKPVCGPLNFSMYYIPWDDPKHLDKPSFDKKDIRAFMGSNQGIRIYRDYFRVRPYGEPDSTGDWLDLSSRAI</sequence>
<dbReference type="GO" id="GO:0016301">
    <property type="term" value="F:kinase activity"/>
    <property type="evidence" value="ECO:0007669"/>
    <property type="project" value="UniProtKB-KW"/>
</dbReference>
<keyword evidence="1" id="KW-0808">Transferase</keyword>
<dbReference type="EMBL" id="UOEN01000412">
    <property type="protein sequence ID" value="VAW18319.1"/>
    <property type="molecule type" value="Genomic_DNA"/>
</dbReference>
<name>A0A3B0U1M1_9ZZZZ</name>
<dbReference type="AlphaFoldDB" id="A0A3B0U1M1"/>
<reference evidence="1" key="1">
    <citation type="submission" date="2018-06" db="EMBL/GenBank/DDBJ databases">
        <authorList>
            <person name="Zhirakovskaya E."/>
        </authorList>
    </citation>
    <scope>NUCLEOTIDE SEQUENCE</scope>
</reference>
<dbReference type="SUPFAM" id="SSF55874">
    <property type="entry name" value="ATPase domain of HSP90 chaperone/DNA topoisomerase II/histidine kinase"/>
    <property type="match status" value="1"/>
</dbReference>
<evidence type="ECO:0000313" key="1">
    <source>
        <dbReference type="EMBL" id="VAW18319.1"/>
    </source>
</evidence>
<dbReference type="Gene3D" id="3.30.565.10">
    <property type="entry name" value="Histidine kinase-like ATPase, C-terminal domain"/>
    <property type="match status" value="1"/>
</dbReference>
<organism evidence="1">
    <name type="scientific">hydrothermal vent metagenome</name>
    <dbReference type="NCBI Taxonomy" id="652676"/>
    <lineage>
        <taxon>unclassified sequences</taxon>
        <taxon>metagenomes</taxon>
        <taxon>ecological metagenomes</taxon>
    </lineage>
</organism>
<proteinExistence type="predicted"/>
<keyword evidence="1" id="KW-0346">Stress response</keyword>
<feature type="non-terminal residue" evidence="1">
    <location>
        <position position="360"/>
    </location>
</feature>
<accession>A0A3B0U1M1</accession>